<protein>
    <submittedName>
        <fullName evidence="1">Uncharacterized protein</fullName>
    </submittedName>
</protein>
<accession>A0A9X9LKM0</accession>
<dbReference type="AlphaFoldDB" id="A0A9X9LKM0"/>
<gene>
    <name evidence="1" type="ORF">BN2614_LOCUS1</name>
</gene>
<reference evidence="1 2" key="1">
    <citation type="submission" date="2018-10" db="EMBL/GenBank/DDBJ databases">
        <authorList>
            <person name="Ekblom R."/>
            <person name="Jareborg N."/>
        </authorList>
    </citation>
    <scope>NUCLEOTIDE SEQUENCE [LARGE SCALE GENOMIC DNA]</scope>
    <source>
        <tissue evidence="1">Muscle</tissue>
    </source>
</reference>
<comment type="caution">
    <text evidence="1">The sequence shown here is derived from an EMBL/GenBank/DDBJ whole genome shotgun (WGS) entry which is preliminary data.</text>
</comment>
<name>A0A9X9LKM0_GULGU</name>
<keyword evidence="2" id="KW-1185">Reference proteome</keyword>
<evidence type="ECO:0000313" key="1">
    <source>
        <dbReference type="EMBL" id="VCW70468.1"/>
    </source>
</evidence>
<proteinExistence type="predicted"/>
<dbReference type="EMBL" id="CYRY02005946">
    <property type="protein sequence ID" value="VCW70468.1"/>
    <property type="molecule type" value="Genomic_DNA"/>
</dbReference>
<evidence type="ECO:0000313" key="2">
    <source>
        <dbReference type="Proteomes" id="UP000269945"/>
    </source>
</evidence>
<dbReference type="Proteomes" id="UP000269945">
    <property type="component" value="Unassembled WGS sequence"/>
</dbReference>
<organism evidence="1 2">
    <name type="scientific">Gulo gulo</name>
    <name type="common">Wolverine</name>
    <name type="synonym">Gluton</name>
    <dbReference type="NCBI Taxonomy" id="48420"/>
    <lineage>
        <taxon>Eukaryota</taxon>
        <taxon>Metazoa</taxon>
        <taxon>Chordata</taxon>
        <taxon>Craniata</taxon>
        <taxon>Vertebrata</taxon>
        <taxon>Euteleostomi</taxon>
        <taxon>Mammalia</taxon>
        <taxon>Eutheria</taxon>
        <taxon>Laurasiatheria</taxon>
        <taxon>Carnivora</taxon>
        <taxon>Caniformia</taxon>
        <taxon>Musteloidea</taxon>
        <taxon>Mustelidae</taxon>
        <taxon>Guloninae</taxon>
        <taxon>Gulo</taxon>
    </lineage>
</organism>
<sequence length="59" mass="7008">MTRQDSPNQRDRRDQLTSHICCTNSRTEITLDKFIFGRQRIFPFILMQSEEKPAHVTNV</sequence>